<dbReference type="PANTHER" id="PTHR39210">
    <property type="entry name" value="HEPARIN-SULFATE LYASE"/>
    <property type="match status" value="1"/>
</dbReference>
<sequence>MKFAKYTLVKVALLLVCSACGQAQADWALATDPLAVRTLPDNRQIQPQNPPSFTWSRHPLSPASYVIEVKLAGAVVSTFTSARNWYLPSKKFAAGTYNWRVRPSTSNEWSSPRTFVIDATSKVFEVPESSTLRAAIVLRPRPRGLEDNATFFASWSAAKRADRTQVLTWLSTEVIRNMTAIAPVSDAEWPLSPGKVRTAANEAQNARVISRTNQSARQLEAASLLYRVTGENQYLVEAIARGDQEAALSPNGGTSFVNHDQGNRAIAQSLIKAVDNLGSALDAPRRAAWLEMVRVRTNAMYLDLAAQTGRLDQYPYDSHAASNIGFLTLISTLSLGDIPEAKDWFDFSFRAFVSSYSVWSGPEGGFANGTAYAEYEADYALQIWPALAYATKVDLFTKPWASGFLDYLMHFVPPGSQTHVFGDGHETLPEIRMMKGFAAHFATPAAAWYYKNLIRTDDSLATLQAPYPLPVATVATPAPPGNSAYYPSIGWAAMHSDIGNLQRTSVYFKSSPYGSFNHSHGDQNGFVLASAGVPLLTESGWYDWYDSPLWSSWYRQTKAHNALTFDNGQGQLVDGYETTMARNGRITAFAPKATVDYVAGDATLAYGGQLTSALRKLWFLRTTDAVVVQDQVTSATPRVFEWNFHTYAPIVVDAGGAISVTNQGRKVCVVPVSTGARFEKRTGPPPQPGTYEEHGVFIKSAAALSGEFLTVLDVGCKKPLIKLGKSGTARTLTVGKQVVTLPN</sequence>
<dbReference type="RefSeq" id="WP_251350016.1">
    <property type="nucleotide sequence ID" value="NZ_JAMQGR010000003.1"/>
</dbReference>
<organism evidence="8 9">
    <name type="scientific">Janthinobacterium kumbetense</name>
    <dbReference type="NCBI Taxonomy" id="2950280"/>
    <lineage>
        <taxon>Bacteria</taxon>
        <taxon>Pseudomonadati</taxon>
        <taxon>Pseudomonadota</taxon>
        <taxon>Betaproteobacteria</taxon>
        <taxon>Burkholderiales</taxon>
        <taxon>Oxalobacteraceae</taxon>
        <taxon>Janthinobacterium</taxon>
    </lineage>
</organism>
<comment type="subcellular location">
    <subcellularLocation>
        <location evidence="1">Periplasm</location>
    </subcellularLocation>
</comment>
<dbReference type="Proteomes" id="UP001202243">
    <property type="component" value="Unassembled WGS sequence"/>
</dbReference>
<dbReference type="SUPFAM" id="SSF48230">
    <property type="entry name" value="Chondroitin AC/alginate lyase"/>
    <property type="match status" value="1"/>
</dbReference>
<evidence type="ECO:0000256" key="1">
    <source>
        <dbReference type="ARBA" id="ARBA00004418"/>
    </source>
</evidence>
<keyword evidence="2 5" id="KW-0732">Signal</keyword>
<feature type="domain" description="Heparinase II N-terminal" evidence="7">
    <location>
        <begin position="75"/>
        <end position="457"/>
    </location>
</feature>
<feature type="domain" description="Heparinase II/III-like C-terminal" evidence="6">
    <location>
        <begin position="479"/>
        <end position="667"/>
    </location>
</feature>
<dbReference type="InterPro" id="IPR012480">
    <property type="entry name" value="Hepar_II_III_C"/>
</dbReference>
<dbReference type="InterPro" id="IPR013783">
    <property type="entry name" value="Ig-like_fold"/>
</dbReference>
<dbReference type="EMBL" id="JAMQGR010000003">
    <property type="protein sequence ID" value="MCM2566565.1"/>
    <property type="molecule type" value="Genomic_DNA"/>
</dbReference>
<dbReference type="PANTHER" id="PTHR39210:SF1">
    <property type="entry name" value="HEPARIN-SULFATE LYASE"/>
    <property type="match status" value="1"/>
</dbReference>
<dbReference type="InterPro" id="IPR008929">
    <property type="entry name" value="Chondroitin_lyas"/>
</dbReference>
<evidence type="ECO:0000256" key="5">
    <source>
        <dbReference type="SAM" id="SignalP"/>
    </source>
</evidence>
<keyword evidence="4" id="KW-0456">Lyase</keyword>
<evidence type="ECO:0000313" key="8">
    <source>
        <dbReference type="EMBL" id="MCM2566565.1"/>
    </source>
</evidence>
<comment type="caution">
    <text evidence="8">The sequence shown here is derived from an EMBL/GenBank/DDBJ whole genome shotgun (WGS) entry which is preliminary data.</text>
</comment>
<dbReference type="Gene3D" id="2.60.40.10">
    <property type="entry name" value="Immunoglobulins"/>
    <property type="match status" value="1"/>
</dbReference>
<dbReference type="Gene3D" id="1.50.10.100">
    <property type="entry name" value="Chondroitin AC/alginate lyase"/>
    <property type="match status" value="1"/>
</dbReference>
<reference evidence="8 9" key="1">
    <citation type="submission" date="2022-06" db="EMBL/GenBank/DDBJ databases">
        <title>Janthinobacterium kumbetensis sp. nov., isolated from spring water in Turkey.</title>
        <authorList>
            <person name="Inan Bektas K."/>
            <person name="Belduz A.A."/>
            <person name="Canakci S."/>
            <person name="Nalcaoglu A."/>
            <person name="Ceylan E."/>
            <person name="Kati H."/>
        </authorList>
    </citation>
    <scope>NUCLEOTIDE SEQUENCE [LARGE SCALE GENOMIC DNA]</scope>
    <source>
        <strain evidence="8 9">GK</strain>
    </source>
</reference>
<evidence type="ECO:0000259" key="7">
    <source>
        <dbReference type="Pfam" id="PF16332"/>
    </source>
</evidence>
<protein>
    <submittedName>
        <fullName evidence="8">Heparinase II/III family protein</fullName>
    </submittedName>
</protein>
<keyword evidence="3" id="KW-0574">Periplasm</keyword>
<dbReference type="InterPro" id="IPR032518">
    <property type="entry name" value="HepII_N"/>
</dbReference>
<accession>A0ABT0WR74</accession>
<name>A0ABT0WR74_9BURK</name>
<proteinExistence type="predicted"/>
<evidence type="ECO:0000256" key="3">
    <source>
        <dbReference type="ARBA" id="ARBA00022764"/>
    </source>
</evidence>
<dbReference type="Pfam" id="PF16332">
    <property type="entry name" value="DUF4962"/>
    <property type="match status" value="1"/>
</dbReference>
<feature type="chain" id="PRO_5045523793" evidence="5">
    <location>
        <begin position="26"/>
        <end position="743"/>
    </location>
</feature>
<keyword evidence="9" id="KW-1185">Reference proteome</keyword>
<evidence type="ECO:0000313" key="9">
    <source>
        <dbReference type="Proteomes" id="UP001202243"/>
    </source>
</evidence>
<evidence type="ECO:0000256" key="2">
    <source>
        <dbReference type="ARBA" id="ARBA00022729"/>
    </source>
</evidence>
<dbReference type="Pfam" id="PF07940">
    <property type="entry name" value="Hepar_II_III_C"/>
    <property type="match status" value="1"/>
</dbReference>
<feature type="signal peptide" evidence="5">
    <location>
        <begin position="1"/>
        <end position="25"/>
    </location>
</feature>
<dbReference type="Gene3D" id="2.70.98.70">
    <property type="match status" value="1"/>
</dbReference>
<evidence type="ECO:0000259" key="6">
    <source>
        <dbReference type="Pfam" id="PF07940"/>
    </source>
</evidence>
<evidence type="ECO:0000256" key="4">
    <source>
        <dbReference type="ARBA" id="ARBA00023239"/>
    </source>
</evidence>
<gene>
    <name evidence="8" type="ORF">NCG91_13250</name>
</gene>